<dbReference type="AlphaFoldDB" id="A0A7J5TXI0"/>
<proteinExistence type="predicted"/>
<accession>A0A7J5TXI0</accession>
<keyword evidence="1" id="KW-0812">Transmembrane</keyword>
<feature type="transmembrane region" description="Helical" evidence="1">
    <location>
        <begin position="169"/>
        <end position="190"/>
    </location>
</feature>
<protein>
    <submittedName>
        <fullName evidence="2">Uncharacterized protein</fullName>
    </submittedName>
</protein>
<feature type="transmembrane region" description="Helical" evidence="1">
    <location>
        <begin position="101"/>
        <end position="120"/>
    </location>
</feature>
<dbReference type="Proteomes" id="UP000488299">
    <property type="component" value="Unassembled WGS sequence"/>
</dbReference>
<organism evidence="2 3">
    <name type="scientific">Rudanella paleaurantiibacter</name>
    <dbReference type="NCBI Taxonomy" id="2614655"/>
    <lineage>
        <taxon>Bacteria</taxon>
        <taxon>Pseudomonadati</taxon>
        <taxon>Bacteroidota</taxon>
        <taxon>Cytophagia</taxon>
        <taxon>Cytophagales</taxon>
        <taxon>Cytophagaceae</taxon>
        <taxon>Rudanella</taxon>
    </lineage>
</organism>
<dbReference type="EMBL" id="WELI01000006">
    <property type="protein sequence ID" value="KAB7729287.1"/>
    <property type="molecule type" value="Genomic_DNA"/>
</dbReference>
<keyword evidence="1" id="KW-0472">Membrane</keyword>
<evidence type="ECO:0000256" key="1">
    <source>
        <dbReference type="SAM" id="Phobius"/>
    </source>
</evidence>
<reference evidence="2 3" key="1">
    <citation type="submission" date="2019-10" db="EMBL/GenBank/DDBJ databases">
        <title>Rudanella paleaurantiibacter sp. nov., isolated from sludge.</title>
        <authorList>
            <person name="Xu S.Q."/>
        </authorList>
    </citation>
    <scope>NUCLEOTIDE SEQUENCE [LARGE SCALE GENOMIC DNA]</scope>
    <source>
        <strain evidence="2 3">HX-22-17</strain>
    </source>
</reference>
<feature type="transmembrane region" description="Helical" evidence="1">
    <location>
        <begin position="75"/>
        <end position="92"/>
    </location>
</feature>
<name>A0A7J5TXI0_9BACT</name>
<feature type="transmembrane region" description="Helical" evidence="1">
    <location>
        <begin position="12"/>
        <end position="33"/>
    </location>
</feature>
<keyword evidence="1" id="KW-1133">Transmembrane helix</keyword>
<sequence length="310" mass="33667">MLPNHNLPYQKTLTALVILVALMAIIATSAGIFSDEGGGPYPYTSIRGNVVTIYGKGLYKDMSAEVAPQGIAQDYITLFLAVPLLLFSLLLARKGSLRGRYLLAGTLGYFLVTYLFYTAMGMYNSLFIGYVILLGLSFYAFLITLLSFEVHQLPTAFSPSTPLKATGGFLILNSVAIGLLWLSVVLPPLLNGTIVPVQVEHYTTLIVQGFDLGLLLPAGFITAVLFIRKKQLGYLLCPVYFVFLSILMTALTAKVVAMALLGYSVIPVIFIIPTFNVITIICTITILKHLNTSVSIYSGSASWADQTVKL</sequence>
<evidence type="ECO:0000313" key="3">
    <source>
        <dbReference type="Proteomes" id="UP000488299"/>
    </source>
</evidence>
<comment type="caution">
    <text evidence="2">The sequence shown here is derived from an EMBL/GenBank/DDBJ whole genome shotgun (WGS) entry which is preliminary data.</text>
</comment>
<keyword evidence="3" id="KW-1185">Reference proteome</keyword>
<gene>
    <name evidence="2" type="ORF">F5984_16790</name>
</gene>
<feature type="transmembrane region" description="Helical" evidence="1">
    <location>
        <begin position="239"/>
        <end position="260"/>
    </location>
</feature>
<feature type="transmembrane region" description="Helical" evidence="1">
    <location>
        <begin position="266"/>
        <end position="287"/>
    </location>
</feature>
<dbReference type="RefSeq" id="WP_152125367.1">
    <property type="nucleotide sequence ID" value="NZ_WELI01000006.1"/>
</dbReference>
<feature type="transmembrane region" description="Helical" evidence="1">
    <location>
        <begin position="126"/>
        <end position="148"/>
    </location>
</feature>
<evidence type="ECO:0000313" key="2">
    <source>
        <dbReference type="EMBL" id="KAB7729287.1"/>
    </source>
</evidence>
<feature type="transmembrane region" description="Helical" evidence="1">
    <location>
        <begin position="202"/>
        <end position="227"/>
    </location>
</feature>